<feature type="transmembrane region" description="Helical" evidence="5">
    <location>
        <begin position="93"/>
        <end position="112"/>
    </location>
</feature>
<gene>
    <name evidence="6" type="ORF">SsS58_03097</name>
</gene>
<organism evidence="6 7">
    <name type="scientific">Streptomyces scabiei</name>
    <dbReference type="NCBI Taxonomy" id="1930"/>
    <lineage>
        <taxon>Bacteria</taxon>
        <taxon>Bacillati</taxon>
        <taxon>Actinomycetota</taxon>
        <taxon>Actinomycetes</taxon>
        <taxon>Kitasatosporales</taxon>
        <taxon>Streptomycetaceae</taxon>
        <taxon>Streptomyces</taxon>
    </lineage>
</organism>
<evidence type="ECO:0000256" key="2">
    <source>
        <dbReference type="ARBA" id="ARBA00022692"/>
    </source>
</evidence>
<dbReference type="OrthoDB" id="5197053at2"/>
<dbReference type="RefSeq" id="WP_059080505.1">
    <property type="nucleotide sequence ID" value="NZ_BCMM01000013.1"/>
</dbReference>
<reference evidence="7" key="3">
    <citation type="submission" date="2016-02" db="EMBL/GenBank/DDBJ databases">
        <title>Draft genome of pathogenic Streptomyces sp. in Japan.</title>
        <authorList>
            <person name="Tomihama T."/>
            <person name="Ikenaga M."/>
            <person name="Sakai M."/>
            <person name="Okubo T."/>
            <person name="Ikeda S."/>
        </authorList>
    </citation>
    <scope>NUCLEOTIDE SEQUENCE [LARGE SCALE GENOMIC DNA]</scope>
    <source>
        <strain evidence="7">S58</strain>
    </source>
</reference>
<evidence type="ECO:0000256" key="1">
    <source>
        <dbReference type="ARBA" id="ARBA00004141"/>
    </source>
</evidence>
<keyword evidence="2 5" id="KW-0812">Transmembrane</keyword>
<reference evidence="6 7" key="2">
    <citation type="journal article" date="2016" name="Genome Announc.">
        <title>Draft Genome Sequences of Streptomyces scabiei S58, Streptomyces turgidiscabies T45, and Streptomyces acidiscabies a10, the Pathogens of Potato Common Scab, Isolated in Japan.</title>
        <authorList>
            <person name="Tomihama T."/>
            <person name="Nishi Y."/>
            <person name="Sakai M."/>
            <person name="Ikenaga M."/>
            <person name="Okubo T."/>
            <person name="Ikeda S."/>
        </authorList>
    </citation>
    <scope>NUCLEOTIDE SEQUENCE [LARGE SCALE GENOMIC DNA]</scope>
    <source>
        <strain evidence="6 7">S58</strain>
    </source>
</reference>
<dbReference type="InterPro" id="IPR032808">
    <property type="entry name" value="DoxX"/>
</dbReference>
<keyword evidence="4 5" id="KW-0472">Membrane</keyword>
<dbReference type="Proteomes" id="UP000067448">
    <property type="component" value="Unassembled WGS sequence"/>
</dbReference>
<evidence type="ECO:0000256" key="4">
    <source>
        <dbReference type="ARBA" id="ARBA00023136"/>
    </source>
</evidence>
<evidence type="ECO:0000256" key="5">
    <source>
        <dbReference type="SAM" id="Phobius"/>
    </source>
</evidence>
<comment type="caution">
    <text evidence="6">The sequence shown here is derived from an EMBL/GenBank/DDBJ whole genome shotgun (WGS) entry which is preliminary data.</text>
</comment>
<name>A0A100JNI2_STRSC</name>
<evidence type="ECO:0000256" key="3">
    <source>
        <dbReference type="ARBA" id="ARBA00022989"/>
    </source>
</evidence>
<dbReference type="Pfam" id="PF13564">
    <property type="entry name" value="DoxX_2"/>
    <property type="match status" value="1"/>
</dbReference>
<evidence type="ECO:0008006" key="8">
    <source>
        <dbReference type="Google" id="ProtNLM"/>
    </source>
</evidence>
<dbReference type="GO" id="GO:0016020">
    <property type="term" value="C:membrane"/>
    <property type="evidence" value="ECO:0007669"/>
    <property type="project" value="UniProtKB-SubCell"/>
</dbReference>
<feature type="transmembrane region" description="Helical" evidence="5">
    <location>
        <begin position="69"/>
        <end position="87"/>
    </location>
</feature>
<protein>
    <recommendedName>
        <fullName evidence="8">Invasion protein</fullName>
    </recommendedName>
</protein>
<keyword evidence="3 5" id="KW-1133">Transmembrane helix</keyword>
<proteinExistence type="predicted"/>
<accession>A0A100JNI2</accession>
<evidence type="ECO:0000313" key="6">
    <source>
        <dbReference type="EMBL" id="GAQ62727.1"/>
    </source>
</evidence>
<comment type="subcellular location">
    <subcellularLocation>
        <location evidence="1">Membrane</location>
        <topology evidence="1">Multi-pass membrane protein</topology>
    </subcellularLocation>
</comment>
<sequence length="114" mass="11262">MILSIVLACLVAVPFLAIGMTKVLALKPMREKAAESGHSVSAYRVIGALEVAGAAGVALGLAVPLLGGLAGAGLLLLMVGAVITHVRNGDTRGATPAVVCAALVAAYLAVLFTA</sequence>
<reference evidence="7" key="1">
    <citation type="submission" date="2015-11" db="EMBL/GenBank/DDBJ databases">
        <authorList>
            <consortium name="Cross-ministerial Strategic Innovation Promotion Program (SIP) consortium"/>
            <person name="Tomihama T."/>
            <person name="Ikenaga M."/>
            <person name="Sakai M."/>
            <person name="Okubo T."/>
            <person name="Ikeda S."/>
        </authorList>
    </citation>
    <scope>NUCLEOTIDE SEQUENCE [LARGE SCALE GENOMIC DNA]</scope>
    <source>
        <strain evidence="7">S58</strain>
    </source>
</reference>
<dbReference type="AlphaFoldDB" id="A0A100JNI2"/>
<evidence type="ECO:0000313" key="7">
    <source>
        <dbReference type="Proteomes" id="UP000067448"/>
    </source>
</evidence>
<dbReference type="EMBL" id="BCMM01000013">
    <property type="protein sequence ID" value="GAQ62727.1"/>
    <property type="molecule type" value="Genomic_DNA"/>
</dbReference>